<proteinExistence type="predicted"/>
<dbReference type="InterPro" id="IPR011707">
    <property type="entry name" value="Cu-oxidase-like_N"/>
</dbReference>
<keyword evidence="2" id="KW-0732">Signal</keyword>
<name>A0A1M6UZB5_9BACT</name>
<dbReference type="RefSeq" id="WP_083611186.1">
    <property type="nucleotide sequence ID" value="NZ_FQZU01000032.1"/>
</dbReference>
<reference evidence="5" key="1">
    <citation type="submission" date="2016-11" db="EMBL/GenBank/DDBJ databases">
        <authorList>
            <person name="Varghese N."/>
            <person name="Submissions S."/>
        </authorList>
    </citation>
    <scope>NUCLEOTIDE SEQUENCE [LARGE SCALE GENOMIC DNA]</scope>
    <source>
        <strain evidence="5">DSM 16219</strain>
    </source>
</reference>
<dbReference type="InterPro" id="IPR008972">
    <property type="entry name" value="Cupredoxin"/>
</dbReference>
<evidence type="ECO:0000313" key="5">
    <source>
        <dbReference type="Proteomes" id="UP000183994"/>
    </source>
</evidence>
<evidence type="ECO:0000256" key="2">
    <source>
        <dbReference type="SAM" id="SignalP"/>
    </source>
</evidence>
<feature type="compositionally biased region" description="Basic and acidic residues" evidence="1">
    <location>
        <begin position="10"/>
        <end position="22"/>
    </location>
</feature>
<organism evidence="4 5">
    <name type="scientific">Desulfatibacillum alkenivorans DSM 16219</name>
    <dbReference type="NCBI Taxonomy" id="1121393"/>
    <lineage>
        <taxon>Bacteria</taxon>
        <taxon>Pseudomonadati</taxon>
        <taxon>Thermodesulfobacteriota</taxon>
        <taxon>Desulfobacteria</taxon>
        <taxon>Desulfobacterales</taxon>
        <taxon>Desulfatibacillaceae</taxon>
        <taxon>Desulfatibacillum</taxon>
    </lineage>
</organism>
<accession>A0A1M6UZB5</accession>
<feature type="domain" description="Plastocyanin-like" evidence="3">
    <location>
        <begin position="58"/>
        <end position="99"/>
    </location>
</feature>
<dbReference type="Gene3D" id="2.60.40.420">
    <property type="entry name" value="Cupredoxins - blue copper proteins"/>
    <property type="match status" value="1"/>
</dbReference>
<dbReference type="Proteomes" id="UP000183994">
    <property type="component" value="Unassembled WGS sequence"/>
</dbReference>
<protein>
    <submittedName>
        <fullName evidence="4">Multicopper oxidase</fullName>
    </submittedName>
</protein>
<dbReference type="OrthoDB" id="9757546at2"/>
<dbReference type="STRING" id="1121393.SAMN02745216_04016"/>
<dbReference type="EMBL" id="FQZU01000032">
    <property type="protein sequence ID" value="SHK74481.1"/>
    <property type="molecule type" value="Genomic_DNA"/>
</dbReference>
<sequence>MARFPGKSSTESRKRSKIDAVKRKQPSSKASGLLAFGLLFLFASLPAQAAAVEYDLTISKQPVNITGEPREAMTLNGGIPDPVLRFREGDFARIRVHNKPVPG</sequence>
<dbReference type="GO" id="GO:0005507">
    <property type="term" value="F:copper ion binding"/>
    <property type="evidence" value="ECO:0007669"/>
    <property type="project" value="InterPro"/>
</dbReference>
<feature type="region of interest" description="Disordered" evidence="1">
    <location>
        <begin position="1"/>
        <end position="28"/>
    </location>
</feature>
<feature type="signal peptide" evidence="2">
    <location>
        <begin position="1"/>
        <end position="49"/>
    </location>
</feature>
<dbReference type="Pfam" id="PF07732">
    <property type="entry name" value="Cu-oxidase_3"/>
    <property type="match status" value="1"/>
</dbReference>
<evidence type="ECO:0000313" key="4">
    <source>
        <dbReference type="EMBL" id="SHK74481.1"/>
    </source>
</evidence>
<dbReference type="SUPFAM" id="SSF49503">
    <property type="entry name" value="Cupredoxins"/>
    <property type="match status" value="1"/>
</dbReference>
<evidence type="ECO:0000259" key="3">
    <source>
        <dbReference type="Pfam" id="PF07732"/>
    </source>
</evidence>
<feature type="chain" id="PRO_5013246344" evidence="2">
    <location>
        <begin position="50"/>
        <end position="103"/>
    </location>
</feature>
<keyword evidence="5" id="KW-1185">Reference proteome</keyword>
<gene>
    <name evidence="4" type="ORF">SAMN02745216_04016</name>
</gene>
<evidence type="ECO:0000256" key="1">
    <source>
        <dbReference type="SAM" id="MobiDB-lite"/>
    </source>
</evidence>
<dbReference type="AlphaFoldDB" id="A0A1M6UZB5"/>